<dbReference type="RefSeq" id="XP_025409596.1">
    <property type="nucleotide sequence ID" value="XM_025553811.1"/>
</dbReference>
<keyword evidence="1" id="KW-1133">Transmembrane helix</keyword>
<dbReference type="Proteomes" id="UP000694846">
    <property type="component" value="Unplaced"/>
</dbReference>
<evidence type="ECO:0000313" key="3">
    <source>
        <dbReference type="Proteomes" id="UP000694846"/>
    </source>
</evidence>
<sequence>MSLYFISIVMMWSCILSGDHSHVFAGPLELQCKNCYCKGITEEKCPFQKCQQLWDDCILKRYNDESFMTEYFKQKEIAVMYIKIPFRNLHKYLTFLSYSSEENVTTVSLSYNETSTARQIFNTPSSKNEQLSEHLPVKFGTNQSLKMPILSSKKIIALDPSYSMLDNNTNAHAINERENLLVFVDLILVLLWLTNVIVLCVCLRLRRSDSARRQNPVLNRLRIDKGNSSEILHEDGSFLLKVNTNDIESVPVREPLCPNDEQNHSNNNCK</sequence>
<evidence type="ECO:0000256" key="1">
    <source>
        <dbReference type="SAM" id="Phobius"/>
    </source>
</evidence>
<evidence type="ECO:0000313" key="4">
    <source>
        <dbReference type="RefSeq" id="XP_025409596.1"/>
    </source>
</evidence>
<dbReference type="AlphaFoldDB" id="A0A8B8FGF1"/>
<keyword evidence="3" id="KW-1185">Reference proteome</keyword>
<dbReference type="GeneID" id="112682999"/>
<accession>A0A8B8FGF1</accession>
<proteinExistence type="predicted"/>
<evidence type="ECO:0000256" key="2">
    <source>
        <dbReference type="SAM" id="SignalP"/>
    </source>
</evidence>
<name>A0A8B8FGF1_9HEMI</name>
<dbReference type="RefSeq" id="XP_025409597.1">
    <property type="nucleotide sequence ID" value="XM_025553812.1"/>
</dbReference>
<feature type="chain" id="PRO_5044666548" evidence="2">
    <location>
        <begin position="26"/>
        <end position="270"/>
    </location>
</feature>
<feature type="signal peptide" evidence="2">
    <location>
        <begin position="1"/>
        <end position="25"/>
    </location>
</feature>
<feature type="transmembrane region" description="Helical" evidence="1">
    <location>
        <begin position="180"/>
        <end position="203"/>
    </location>
</feature>
<keyword evidence="1" id="KW-0812">Transmembrane</keyword>
<reference evidence="4 5" key="1">
    <citation type="submission" date="2025-04" db="UniProtKB">
        <authorList>
            <consortium name="RefSeq"/>
        </authorList>
    </citation>
    <scope>IDENTIFICATION</scope>
    <source>
        <tissue evidence="4 5">Whole body</tissue>
    </source>
</reference>
<keyword evidence="1" id="KW-0472">Membrane</keyword>
<organism evidence="3 5">
    <name type="scientific">Sipha flava</name>
    <name type="common">yellow sugarcane aphid</name>
    <dbReference type="NCBI Taxonomy" id="143950"/>
    <lineage>
        <taxon>Eukaryota</taxon>
        <taxon>Metazoa</taxon>
        <taxon>Ecdysozoa</taxon>
        <taxon>Arthropoda</taxon>
        <taxon>Hexapoda</taxon>
        <taxon>Insecta</taxon>
        <taxon>Pterygota</taxon>
        <taxon>Neoptera</taxon>
        <taxon>Paraneoptera</taxon>
        <taxon>Hemiptera</taxon>
        <taxon>Sternorrhyncha</taxon>
        <taxon>Aphidomorpha</taxon>
        <taxon>Aphidoidea</taxon>
        <taxon>Aphididae</taxon>
        <taxon>Sipha</taxon>
    </lineage>
</organism>
<gene>
    <name evidence="4 5" type="primary">LOC112682999</name>
</gene>
<evidence type="ECO:0000313" key="5">
    <source>
        <dbReference type="RefSeq" id="XP_025409597.1"/>
    </source>
</evidence>
<protein>
    <submittedName>
        <fullName evidence="4 5">Uncharacterized protein LOC112682999 isoform X1</fullName>
    </submittedName>
</protein>
<keyword evidence="2" id="KW-0732">Signal</keyword>